<comment type="caution">
    <text evidence="1">The sequence shown here is derived from an EMBL/GenBank/DDBJ whole genome shotgun (WGS) entry which is preliminary data.</text>
</comment>
<protein>
    <submittedName>
        <fullName evidence="1">Uncharacterized protein</fullName>
    </submittedName>
</protein>
<name>A0A918JP21_9ALTE</name>
<reference evidence="1" key="1">
    <citation type="journal article" date="2014" name="Int. J. Syst. Evol. Microbiol.">
        <title>Complete genome sequence of Corynebacterium casei LMG S-19264T (=DSM 44701T), isolated from a smear-ripened cheese.</title>
        <authorList>
            <consortium name="US DOE Joint Genome Institute (JGI-PGF)"/>
            <person name="Walter F."/>
            <person name="Albersmeier A."/>
            <person name="Kalinowski J."/>
            <person name="Ruckert C."/>
        </authorList>
    </citation>
    <scope>NUCLEOTIDE SEQUENCE</scope>
    <source>
        <strain evidence="1">KCTC 22164</strain>
    </source>
</reference>
<dbReference type="EMBL" id="BMXP01000006">
    <property type="protein sequence ID" value="GGW89413.1"/>
    <property type="molecule type" value="Genomic_DNA"/>
</dbReference>
<evidence type="ECO:0000313" key="2">
    <source>
        <dbReference type="Proteomes" id="UP000631300"/>
    </source>
</evidence>
<keyword evidence="2" id="KW-1185">Reference proteome</keyword>
<organism evidence="1 2">
    <name type="scientific">Alteromonas halophila</name>
    <dbReference type="NCBI Taxonomy" id="516698"/>
    <lineage>
        <taxon>Bacteria</taxon>
        <taxon>Pseudomonadati</taxon>
        <taxon>Pseudomonadota</taxon>
        <taxon>Gammaproteobacteria</taxon>
        <taxon>Alteromonadales</taxon>
        <taxon>Alteromonadaceae</taxon>
        <taxon>Alteromonas/Salinimonas group</taxon>
        <taxon>Alteromonas</taxon>
    </lineage>
</organism>
<accession>A0A918JP21</accession>
<reference evidence="1" key="2">
    <citation type="submission" date="2020-09" db="EMBL/GenBank/DDBJ databases">
        <authorList>
            <person name="Sun Q."/>
            <person name="Kim S."/>
        </authorList>
    </citation>
    <scope>NUCLEOTIDE SEQUENCE</scope>
    <source>
        <strain evidence="1">KCTC 22164</strain>
    </source>
</reference>
<dbReference type="AlphaFoldDB" id="A0A918JP21"/>
<evidence type="ECO:0000313" key="1">
    <source>
        <dbReference type="EMBL" id="GGW89413.1"/>
    </source>
</evidence>
<dbReference type="RefSeq" id="WP_189406787.1">
    <property type="nucleotide sequence ID" value="NZ_BMXP01000006.1"/>
</dbReference>
<sequence>MKKAVGVTLIIVMIALLLWPDQKSTQSYLINFIEHENHFYDLQNIACEKYLKKKGYYKEVPENVQDPSLRGGLEKIGARNIFVKQVDQGCTIELKMAGTGFAGSGYSYQYRFNPESRSNGISSVNAESFTSDDFTYDIKLSGNWYFTFKKT</sequence>
<dbReference type="Proteomes" id="UP000631300">
    <property type="component" value="Unassembled WGS sequence"/>
</dbReference>
<gene>
    <name evidence="1" type="ORF">GCM10007391_24580</name>
</gene>
<proteinExistence type="predicted"/>